<accession>A0ABS6W001</accession>
<dbReference type="PANTHER" id="PTHR37957">
    <property type="entry name" value="BLR7070 PROTEIN"/>
    <property type="match status" value="1"/>
</dbReference>
<comment type="caution">
    <text evidence="2">The sequence shown here is derived from an EMBL/GenBank/DDBJ whole genome shotgun (WGS) entry which is preliminary data.</text>
</comment>
<dbReference type="PROSITE" id="PS51257">
    <property type="entry name" value="PROKAR_LIPOPROTEIN"/>
    <property type="match status" value="1"/>
</dbReference>
<dbReference type="EMBL" id="JAHWDF010000004">
    <property type="protein sequence ID" value="MBW2961164.1"/>
    <property type="molecule type" value="Genomic_DNA"/>
</dbReference>
<dbReference type="Proteomes" id="UP000719267">
    <property type="component" value="Unassembled WGS sequence"/>
</dbReference>
<proteinExistence type="predicted"/>
<name>A0ABS6W001_9FLAO</name>
<keyword evidence="3" id="KW-1185">Reference proteome</keyword>
<feature type="domain" description="Phytase-like" evidence="1">
    <location>
        <begin position="65"/>
        <end position="367"/>
    </location>
</feature>
<evidence type="ECO:0000259" key="1">
    <source>
        <dbReference type="Pfam" id="PF13449"/>
    </source>
</evidence>
<dbReference type="RefSeq" id="WP_219039447.1">
    <property type="nucleotide sequence ID" value="NZ_JAHWDF010000004.1"/>
</dbReference>
<gene>
    <name evidence="2" type="ORF">KW502_05065</name>
</gene>
<evidence type="ECO:0000313" key="3">
    <source>
        <dbReference type="Proteomes" id="UP000719267"/>
    </source>
</evidence>
<evidence type="ECO:0000313" key="2">
    <source>
        <dbReference type="EMBL" id="MBW2961164.1"/>
    </source>
</evidence>
<protein>
    <submittedName>
        <fullName evidence="2">Esterase-like activity of phytase family protein</fullName>
    </submittedName>
</protein>
<organism evidence="2 3">
    <name type="scientific">Mesonia aestuariivivens</name>
    <dbReference type="NCBI Taxonomy" id="2796128"/>
    <lineage>
        <taxon>Bacteria</taxon>
        <taxon>Pseudomonadati</taxon>
        <taxon>Bacteroidota</taxon>
        <taxon>Flavobacteriia</taxon>
        <taxon>Flavobacteriales</taxon>
        <taxon>Flavobacteriaceae</taxon>
        <taxon>Mesonia</taxon>
    </lineage>
</organism>
<dbReference type="PANTHER" id="PTHR37957:SF1">
    <property type="entry name" value="PHYTASE-LIKE DOMAIN-CONTAINING PROTEIN"/>
    <property type="match status" value="1"/>
</dbReference>
<reference evidence="2 3" key="1">
    <citation type="submission" date="2021-07" db="EMBL/GenBank/DDBJ databases">
        <title>Mesonia aestuariivivens sp. nov., isolated from a tidal flat.</title>
        <authorList>
            <person name="Kim Y.-O."/>
            <person name="Yoon J.-H."/>
        </authorList>
    </citation>
    <scope>NUCLEOTIDE SEQUENCE [LARGE SCALE GENOMIC DNA]</scope>
    <source>
        <strain evidence="2 3">JHPTF-M18</strain>
    </source>
</reference>
<sequence>MLKKSHFILKALLYSYFHKTRILSLISVCLILIGCGAGKPKSSASIQINYLDDYIIPADFNFKRTRIGGLSGIDFDGKYYYVVCDSPSNPRFYQIKIKINQKKIDTITFKKLIELNLASSFIANNIFDLESILYTTENDEFILSSEGAINHHKNPSIIKVDNSGNYLSQYSLPSYFTVEDKQHPRNNGVFEGLSHAINTKGIWSSTELPLTKDGPQPQLYRTKSPVRFTYFNKQLKPEFQFSYLLAPIQKLPYLPFHINGVTDILEISPKQFLVLERSFSAGRGKRSYDVLLFKADASQATNTLSIKQLKGKMKEKVIPAQKEFLFNFKSIKKKLKENKIDNIEGICFGPQLANGNATIFVISDNNFSSFMQQLNQVIWLELQLK</sequence>
<dbReference type="InterPro" id="IPR027372">
    <property type="entry name" value="Phytase-like_dom"/>
</dbReference>
<dbReference type="Pfam" id="PF13449">
    <property type="entry name" value="Phytase-like"/>
    <property type="match status" value="1"/>
</dbReference>